<evidence type="ECO:0000256" key="1">
    <source>
        <dbReference type="ARBA" id="ARBA00004613"/>
    </source>
</evidence>
<dbReference type="Proteomes" id="UP001497497">
    <property type="component" value="Unassembled WGS sequence"/>
</dbReference>
<dbReference type="GO" id="GO:0005576">
    <property type="term" value="C:extracellular region"/>
    <property type="evidence" value="ECO:0007669"/>
    <property type="project" value="UniProtKB-SubCell"/>
</dbReference>
<keyword evidence="3" id="KW-0964">Secreted</keyword>
<dbReference type="PANTHER" id="PTHR13234">
    <property type="entry name" value="GAMMA-INTERFERON INDUCIBLE LYSOSOMAL THIOL REDUCTASE GILT"/>
    <property type="match status" value="1"/>
</dbReference>
<evidence type="ECO:0000256" key="2">
    <source>
        <dbReference type="ARBA" id="ARBA00005679"/>
    </source>
</evidence>
<evidence type="ECO:0000256" key="5">
    <source>
        <dbReference type="ARBA" id="ARBA00023180"/>
    </source>
</evidence>
<dbReference type="EMBL" id="CAXITT010000079">
    <property type="protein sequence ID" value="CAL1531014.1"/>
    <property type="molecule type" value="Genomic_DNA"/>
</dbReference>
<evidence type="ECO:0008006" key="8">
    <source>
        <dbReference type="Google" id="ProtNLM"/>
    </source>
</evidence>
<keyword evidence="5" id="KW-0325">Glycoprotein</keyword>
<dbReference type="AlphaFoldDB" id="A0AAV2HE61"/>
<proteinExistence type="inferred from homology"/>
<dbReference type="InterPro" id="IPR004911">
    <property type="entry name" value="Interferon-induced_GILT"/>
</dbReference>
<name>A0AAV2HE61_LYMST</name>
<comment type="similarity">
    <text evidence="2">Belongs to the GILT family.</text>
</comment>
<evidence type="ECO:0000313" key="7">
    <source>
        <dbReference type="Proteomes" id="UP001497497"/>
    </source>
</evidence>
<sequence>VYKQCASNEWSLKGNPELVNITLYYERYCAGCMYFIINMLYPSWQKVGSIMNVKLVPYGNAREKQVEDHWEFQCQHGNDECVGNIIETCAIAIVQNISVYFPFINCMESSSIRSEDAAIACAKKFPVPLDQILKCSNSSMGNSLEHQMALETDALVPKHSYVPWITLNGVYSAAIESEAQYNLIKLVCDTYKVTVFI</sequence>
<comment type="subcellular location">
    <subcellularLocation>
        <location evidence="1">Secreted</location>
    </subcellularLocation>
</comment>
<dbReference type="PANTHER" id="PTHR13234:SF8">
    <property type="entry name" value="GAMMA-INTERFERON-INDUCIBLE LYSOSOMAL THIOL REDUCTASE"/>
    <property type="match status" value="1"/>
</dbReference>
<accession>A0AAV2HE61</accession>
<organism evidence="6 7">
    <name type="scientific">Lymnaea stagnalis</name>
    <name type="common">Great pond snail</name>
    <name type="synonym">Helix stagnalis</name>
    <dbReference type="NCBI Taxonomy" id="6523"/>
    <lineage>
        <taxon>Eukaryota</taxon>
        <taxon>Metazoa</taxon>
        <taxon>Spiralia</taxon>
        <taxon>Lophotrochozoa</taxon>
        <taxon>Mollusca</taxon>
        <taxon>Gastropoda</taxon>
        <taxon>Heterobranchia</taxon>
        <taxon>Euthyneura</taxon>
        <taxon>Panpulmonata</taxon>
        <taxon>Hygrophila</taxon>
        <taxon>Lymnaeoidea</taxon>
        <taxon>Lymnaeidae</taxon>
        <taxon>Lymnaea</taxon>
    </lineage>
</organism>
<gene>
    <name evidence="6" type="ORF">GSLYS_00005139001</name>
</gene>
<keyword evidence="4" id="KW-0732">Signal</keyword>
<comment type="caution">
    <text evidence="6">The sequence shown here is derived from an EMBL/GenBank/DDBJ whole genome shotgun (WGS) entry which is preliminary data.</text>
</comment>
<evidence type="ECO:0000256" key="3">
    <source>
        <dbReference type="ARBA" id="ARBA00022525"/>
    </source>
</evidence>
<keyword evidence="7" id="KW-1185">Reference proteome</keyword>
<feature type="non-terminal residue" evidence="6">
    <location>
        <position position="1"/>
    </location>
</feature>
<protein>
    <recommendedName>
        <fullName evidence="8">Gamma-interferon-inducible lysosomal thiol reductase</fullName>
    </recommendedName>
</protein>
<evidence type="ECO:0000256" key="4">
    <source>
        <dbReference type="ARBA" id="ARBA00022729"/>
    </source>
</evidence>
<reference evidence="6 7" key="1">
    <citation type="submission" date="2024-04" db="EMBL/GenBank/DDBJ databases">
        <authorList>
            <consortium name="Genoscope - CEA"/>
            <person name="William W."/>
        </authorList>
    </citation>
    <scope>NUCLEOTIDE SEQUENCE [LARGE SCALE GENOMIC DNA]</scope>
</reference>
<dbReference type="GO" id="GO:0016671">
    <property type="term" value="F:oxidoreductase activity, acting on a sulfur group of donors, disulfide as acceptor"/>
    <property type="evidence" value="ECO:0007669"/>
    <property type="project" value="InterPro"/>
</dbReference>
<evidence type="ECO:0000313" key="6">
    <source>
        <dbReference type="EMBL" id="CAL1531014.1"/>
    </source>
</evidence>
<dbReference type="Pfam" id="PF03227">
    <property type="entry name" value="GILT"/>
    <property type="match status" value="1"/>
</dbReference>